<dbReference type="InterPro" id="IPR019613">
    <property type="entry name" value="DUF4198"/>
</dbReference>
<dbReference type="AlphaFoldDB" id="A0A128EF94"/>
<dbReference type="RefSeq" id="WP_422851321.1">
    <property type="nucleotide sequence ID" value="NZ_CP053844.1"/>
</dbReference>
<keyword evidence="2" id="KW-1185">Reference proteome</keyword>
<reference evidence="1 2" key="1">
    <citation type="submission" date="2016-02" db="EMBL/GenBank/DDBJ databases">
        <authorList>
            <consortium name="Pathogen Informatics"/>
        </authorList>
    </citation>
    <scope>NUCLEOTIDE SEQUENCE [LARGE SCALE GENOMIC DNA]</scope>
    <source>
        <strain evidence="1 2">RC20</strain>
    </source>
</reference>
<proteinExistence type="predicted"/>
<dbReference type="Pfam" id="PF10670">
    <property type="entry name" value="DUF4198"/>
    <property type="match status" value="1"/>
</dbReference>
<name>A0A128EF94_9BACT</name>
<organism evidence="1 2">
    <name type="scientific">Campylobacter geochelonis</name>
    <dbReference type="NCBI Taxonomy" id="1780362"/>
    <lineage>
        <taxon>Bacteria</taxon>
        <taxon>Pseudomonadati</taxon>
        <taxon>Campylobacterota</taxon>
        <taxon>Epsilonproteobacteria</taxon>
        <taxon>Campylobacterales</taxon>
        <taxon>Campylobacteraceae</taxon>
        <taxon>Campylobacter</taxon>
    </lineage>
</organism>
<gene>
    <name evidence="1" type="ORF">ERS672216_00771</name>
</gene>
<evidence type="ECO:0000313" key="1">
    <source>
        <dbReference type="EMBL" id="CZE47211.1"/>
    </source>
</evidence>
<protein>
    <submittedName>
        <fullName evidence="1">Co2+ ABC transporter periplasmic protein</fullName>
    </submittedName>
</protein>
<dbReference type="Proteomes" id="UP000069632">
    <property type="component" value="Unassembled WGS sequence"/>
</dbReference>
<accession>A0A128EF94</accession>
<evidence type="ECO:0000313" key="2">
    <source>
        <dbReference type="Proteomes" id="UP000069632"/>
    </source>
</evidence>
<dbReference type="EMBL" id="FIZP01000002">
    <property type="protein sequence ID" value="CZE47211.1"/>
    <property type="molecule type" value="Genomic_DNA"/>
</dbReference>
<sequence>MAKKFKSGLILKTIAALTFFVVGANAHFQMLIPSNSVIEDGANNKEILTYKFAHPFENHLMNMDKPNEVGVFVDGKKELISDLSAKKDGEFSYYQATYQIQKPGIYQFYIDPKPYFEPAEDVFIRHITKTIVDAYGVGEGWEKPVGLKAEIAALTRPYGLYAGNIFSGVVLYKGKPSPNTIVEVELYNTTGLKAPSEAYVTQQVMTNKNGEFSFAMPKAGWWGFAALIEDDETIQKDGKNYPIELGAVLWVEVKNY</sequence>